<evidence type="ECO:0000256" key="1">
    <source>
        <dbReference type="ARBA" id="ARBA00022729"/>
    </source>
</evidence>
<evidence type="ECO:0000256" key="4">
    <source>
        <dbReference type="SAM" id="SignalP"/>
    </source>
</evidence>
<gene>
    <name evidence="6" type="ORF">CgunFtcFv8_020285</name>
</gene>
<dbReference type="Gene3D" id="2.60.40.3210">
    <property type="entry name" value="Zona pellucida, ZP-N domain"/>
    <property type="match status" value="1"/>
</dbReference>
<evidence type="ECO:0000259" key="5">
    <source>
        <dbReference type="PROSITE" id="PS51034"/>
    </source>
</evidence>
<dbReference type="InterPro" id="IPR055355">
    <property type="entry name" value="ZP-C"/>
</dbReference>
<evidence type="ECO:0000313" key="7">
    <source>
        <dbReference type="Proteomes" id="UP001331515"/>
    </source>
</evidence>
<feature type="chain" id="PRO_5042922198" description="ZP domain-containing protein" evidence="4">
    <location>
        <begin position="18"/>
        <end position="778"/>
    </location>
</feature>
<accession>A0AAN8E595</accession>
<dbReference type="EMBL" id="JAURVH010001513">
    <property type="protein sequence ID" value="KAK5934872.1"/>
    <property type="molecule type" value="Genomic_DNA"/>
</dbReference>
<feature type="transmembrane region" description="Helical" evidence="3">
    <location>
        <begin position="741"/>
        <end position="761"/>
    </location>
</feature>
<evidence type="ECO:0000256" key="3">
    <source>
        <dbReference type="SAM" id="Phobius"/>
    </source>
</evidence>
<organism evidence="6 7">
    <name type="scientific">Champsocephalus gunnari</name>
    <name type="common">Mackerel icefish</name>
    <dbReference type="NCBI Taxonomy" id="52237"/>
    <lineage>
        <taxon>Eukaryota</taxon>
        <taxon>Metazoa</taxon>
        <taxon>Chordata</taxon>
        <taxon>Craniata</taxon>
        <taxon>Vertebrata</taxon>
        <taxon>Euteleostomi</taxon>
        <taxon>Actinopterygii</taxon>
        <taxon>Neopterygii</taxon>
        <taxon>Teleostei</taxon>
        <taxon>Neoteleostei</taxon>
        <taxon>Acanthomorphata</taxon>
        <taxon>Eupercaria</taxon>
        <taxon>Perciformes</taxon>
        <taxon>Notothenioidei</taxon>
        <taxon>Channichthyidae</taxon>
        <taxon>Champsocephalus</taxon>
    </lineage>
</organism>
<feature type="signal peptide" evidence="4">
    <location>
        <begin position="1"/>
        <end position="17"/>
    </location>
</feature>
<dbReference type="Pfam" id="PF23344">
    <property type="entry name" value="ZP-N"/>
    <property type="match status" value="1"/>
</dbReference>
<dbReference type="Proteomes" id="UP001331515">
    <property type="component" value="Unassembled WGS sequence"/>
</dbReference>
<dbReference type="InterPro" id="IPR042235">
    <property type="entry name" value="ZP-C_dom"/>
</dbReference>
<dbReference type="InterPro" id="IPR055356">
    <property type="entry name" value="ZP-N"/>
</dbReference>
<protein>
    <recommendedName>
        <fullName evidence="5">ZP domain-containing protein</fullName>
    </recommendedName>
</protein>
<keyword evidence="1 4" id="KW-0732">Signal</keyword>
<dbReference type="PANTHER" id="PTHR14002">
    <property type="entry name" value="ENDOGLIN/TGF-BETA RECEPTOR TYPE III"/>
    <property type="match status" value="1"/>
</dbReference>
<evidence type="ECO:0000313" key="6">
    <source>
        <dbReference type="EMBL" id="KAK5934872.1"/>
    </source>
</evidence>
<reference evidence="6 7" key="1">
    <citation type="journal article" date="2023" name="Mol. Biol. Evol.">
        <title>Genomics of Secondarily Temperate Adaptation in the Only Non-Antarctic Icefish.</title>
        <authorList>
            <person name="Rivera-Colon A.G."/>
            <person name="Rayamajhi N."/>
            <person name="Minhas B.F."/>
            <person name="Madrigal G."/>
            <person name="Bilyk K.T."/>
            <person name="Yoon V."/>
            <person name="Hune M."/>
            <person name="Gregory S."/>
            <person name="Cheng C.H.C."/>
            <person name="Catchen J.M."/>
        </authorList>
    </citation>
    <scope>NUCLEOTIDE SEQUENCE [LARGE SCALE GENOMIC DNA]</scope>
    <source>
        <tissue evidence="6">White muscle</tissue>
    </source>
</reference>
<dbReference type="Gene3D" id="2.60.40.4100">
    <property type="entry name" value="Zona pellucida, ZP-C domain"/>
    <property type="match status" value="1"/>
</dbReference>
<keyword evidence="3" id="KW-0472">Membrane</keyword>
<sequence length="778" mass="86968">MAAALLLLLQLVSLASASHHYGGTVTYSYKGRNPDGSFRVDFRDRATYDGCQYSHYQTCSTGNCGLATNQQRGITDRSTNAPQSNRQWCETETVQQRKVQTDKPFEMRASSCCWIRTRNGVSGWRFQTQVDLGSRSDTGKPNRSPDIAILPFLRVPQNCPRTYKLMSFDPDGDTVRCRYGDIRNIECSGCNQPSGFVLDQGSCSLHYRNAIANPSVFGFELVVEDFPQRPISLSYTDGTQSYKAPLIPMRHKRSSFHTFPPTTSAPTRTVAQTTTTDNRHLHGTTPPLSKLPLQFSFLVDPPAPSCVDGLYLPKFVHPTPEDGQHINAEVNKEVEIRVRAQASHATLHDIIISGPLNITKHRSTHGDFVIRWTPGPDDVGDHYPICFAVESVIDPASTLPPPTTIYYGLHSHVPQSPQSGIYQSEMRCVLVNIGQRLIESHVTCHESSMTVEVERSSLPGLHEDHLRLSDPSNTACNLQTNSNSTHIIAVVPLNACGTQIEEDEENLVFKNEITTVDNIHDLITRNHLLEVQFYCQYPKRGNVSQGFTAHRRNVVVWDKGFGKFTYEFEFYPDSQYRQMVDPGLYPLEYDVTNRIFMQIEAKSTANNTQLFVESCSAAPYDTPNYWPTYSIIENGCNLDQTVQVHRSANPRQFRFSMEAFQFIGLHDQVYISCSVLMCEAGSSGTRCSQGCINSPLTGHHHHRKREAITQSARHFISQGPLRLKRSAESTGSPATPLNLNLVFIVGCLLAAAGMISAVALYKVRASKVKYQPLASFEN</sequence>
<dbReference type="PROSITE" id="PS51034">
    <property type="entry name" value="ZP_2"/>
    <property type="match status" value="1"/>
</dbReference>
<dbReference type="InterPro" id="IPR001507">
    <property type="entry name" value="ZP_dom"/>
</dbReference>
<dbReference type="AlphaFoldDB" id="A0AAN8E595"/>
<keyword evidence="3" id="KW-0812">Transmembrane</keyword>
<keyword evidence="7" id="KW-1185">Reference proteome</keyword>
<dbReference type="FunFam" id="2.60.40.3210:FF:000013">
    <property type="entry name" value="Uncharacterized protein"/>
    <property type="match status" value="1"/>
</dbReference>
<feature type="domain" description="ZP" evidence="5">
    <location>
        <begin position="443"/>
        <end position="694"/>
    </location>
</feature>
<keyword evidence="2" id="KW-1015">Disulfide bond</keyword>
<dbReference type="SMART" id="SM00241">
    <property type="entry name" value="ZP"/>
    <property type="match status" value="1"/>
</dbReference>
<evidence type="ECO:0000256" key="2">
    <source>
        <dbReference type="ARBA" id="ARBA00023157"/>
    </source>
</evidence>
<name>A0AAN8E595_CHAGU</name>
<dbReference type="PANTHER" id="PTHR14002:SF59">
    <property type="entry name" value="CUB AND ZONA PELLUCIDA-LIKE DOMAIN-CONTAINING PROTEIN 1-RELATED"/>
    <property type="match status" value="1"/>
</dbReference>
<proteinExistence type="predicted"/>
<comment type="caution">
    <text evidence="6">The sequence shown here is derived from an EMBL/GenBank/DDBJ whole genome shotgun (WGS) entry which is preliminary data.</text>
</comment>
<dbReference type="Pfam" id="PF00100">
    <property type="entry name" value="Zona_pellucida"/>
    <property type="match status" value="1"/>
</dbReference>
<keyword evidence="3" id="KW-1133">Transmembrane helix</keyword>